<sequence length="238" mass="26183">MGHAFNETNRAVLDGVTPDQVWAAIATGPGIDSWFMGRNEVEAGEAVKGAFGGYRPRHAITAWEPGEHLAYGGEKAPDGRYLAYEFLIEGRDRGSTVLRMVVDGFLPGDDWQDEFEAMSAGGAMFWHTLVEYLRHFAGRVAVPVTVLGPEVADWPALWTALHRKLGLDRAPRAGDEVEVDGLKGTVYFANSQTVGIRTPDAMYRFFQGITGVLIAMHHVFADDRRDEGTWAAWMGDLA</sequence>
<dbReference type="InterPro" id="IPR023393">
    <property type="entry name" value="START-like_dom_sf"/>
</dbReference>
<proteinExistence type="predicted"/>
<dbReference type="CDD" id="cd07814">
    <property type="entry name" value="SRPBCC_CalC_Aha1-like"/>
    <property type="match status" value="1"/>
</dbReference>
<name>A0A495VU53_9PSEU</name>
<dbReference type="AlphaFoldDB" id="A0A495VU53"/>
<dbReference type="SUPFAM" id="SSF55961">
    <property type="entry name" value="Bet v1-like"/>
    <property type="match status" value="1"/>
</dbReference>
<dbReference type="OrthoDB" id="8417725at2"/>
<protein>
    <recommendedName>
        <fullName evidence="3">Activator of Hsp90 ATPase-like protein</fullName>
    </recommendedName>
</protein>
<gene>
    <name evidence="1" type="ORF">C8E97_0910</name>
</gene>
<reference evidence="1 2" key="1">
    <citation type="submission" date="2018-10" db="EMBL/GenBank/DDBJ databases">
        <title>Sequencing the genomes of 1000 actinobacteria strains.</title>
        <authorList>
            <person name="Klenk H.-P."/>
        </authorList>
    </citation>
    <scope>NUCLEOTIDE SEQUENCE [LARGE SCALE GENOMIC DNA]</scope>
    <source>
        <strain evidence="1 2">DSM 43800</strain>
    </source>
</reference>
<dbReference type="RefSeq" id="WP_121001925.1">
    <property type="nucleotide sequence ID" value="NZ_RBXO01000001.1"/>
</dbReference>
<dbReference type="Proteomes" id="UP000282084">
    <property type="component" value="Unassembled WGS sequence"/>
</dbReference>
<comment type="caution">
    <text evidence="1">The sequence shown here is derived from an EMBL/GenBank/DDBJ whole genome shotgun (WGS) entry which is preliminary data.</text>
</comment>
<evidence type="ECO:0008006" key="3">
    <source>
        <dbReference type="Google" id="ProtNLM"/>
    </source>
</evidence>
<evidence type="ECO:0000313" key="2">
    <source>
        <dbReference type="Proteomes" id="UP000282084"/>
    </source>
</evidence>
<evidence type="ECO:0000313" key="1">
    <source>
        <dbReference type="EMBL" id="RKT52400.1"/>
    </source>
</evidence>
<dbReference type="EMBL" id="RBXO01000001">
    <property type="protein sequence ID" value="RKT52400.1"/>
    <property type="molecule type" value="Genomic_DNA"/>
</dbReference>
<keyword evidence="2" id="KW-1185">Reference proteome</keyword>
<accession>A0A495VU53</accession>
<dbReference type="Gene3D" id="3.30.530.20">
    <property type="match status" value="1"/>
</dbReference>
<organism evidence="1 2">
    <name type="scientific">Saccharothrix australiensis</name>
    <dbReference type="NCBI Taxonomy" id="2072"/>
    <lineage>
        <taxon>Bacteria</taxon>
        <taxon>Bacillati</taxon>
        <taxon>Actinomycetota</taxon>
        <taxon>Actinomycetes</taxon>
        <taxon>Pseudonocardiales</taxon>
        <taxon>Pseudonocardiaceae</taxon>
        <taxon>Saccharothrix</taxon>
    </lineage>
</organism>